<reference evidence="1" key="1">
    <citation type="submission" date="2021-12" db="EMBL/GenBank/DDBJ databases">
        <authorList>
            <person name="King R."/>
        </authorList>
    </citation>
    <scope>NUCLEOTIDE SEQUENCE</scope>
</reference>
<dbReference type="PROSITE" id="PS51257">
    <property type="entry name" value="PROKAR_LIPOPROTEIN"/>
    <property type="match status" value="1"/>
</dbReference>
<proteinExistence type="predicted"/>
<protein>
    <submittedName>
        <fullName evidence="1">Uncharacterized protein</fullName>
    </submittedName>
</protein>
<organism evidence="1 2">
    <name type="scientific">Chrysodeixis includens</name>
    <name type="common">Soybean looper</name>
    <name type="synonym">Pseudoplusia includens</name>
    <dbReference type="NCBI Taxonomy" id="689277"/>
    <lineage>
        <taxon>Eukaryota</taxon>
        <taxon>Metazoa</taxon>
        <taxon>Ecdysozoa</taxon>
        <taxon>Arthropoda</taxon>
        <taxon>Hexapoda</taxon>
        <taxon>Insecta</taxon>
        <taxon>Pterygota</taxon>
        <taxon>Neoptera</taxon>
        <taxon>Endopterygota</taxon>
        <taxon>Lepidoptera</taxon>
        <taxon>Glossata</taxon>
        <taxon>Ditrysia</taxon>
        <taxon>Noctuoidea</taxon>
        <taxon>Noctuidae</taxon>
        <taxon>Plusiinae</taxon>
        <taxon>Chrysodeixis</taxon>
    </lineage>
</organism>
<name>A0A9N8Q0R0_CHRIL</name>
<accession>A0A9N8Q0R0</accession>
<evidence type="ECO:0000313" key="2">
    <source>
        <dbReference type="Proteomes" id="UP001154114"/>
    </source>
</evidence>
<dbReference type="AlphaFoldDB" id="A0A9N8Q0R0"/>
<dbReference type="EMBL" id="LR824028">
    <property type="protein sequence ID" value="CAD0205862.1"/>
    <property type="molecule type" value="Genomic_DNA"/>
</dbReference>
<dbReference type="Proteomes" id="UP001154114">
    <property type="component" value="Chromosome 25"/>
</dbReference>
<evidence type="ECO:0000313" key="1">
    <source>
        <dbReference type="EMBL" id="CAD0205862.1"/>
    </source>
</evidence>
<sequence>MSRPPLVPILKMMGSLTFAYASSLITSCSTVVIDGTPIPWLTERTGPTLYIAYLCECLVRFTSFLFFSGRSNNSAMYCAKSRIRYFVPPMQTNLTSPNIAGRS</sequence>
<keyword evidence="2" id="KW-1185">Reference proteome</keyword>
<gene>
    <name evidence="1" type="ORF">CINC_LOCUS8159</name>
</gene>